<dbReference type="GO" id="GO:0032259">
    <property type="term" value="P:methylation"/>
    <property type="evidence" value="ECO:0007669"/>
    <property type="project" value="UniProtKB-KW"/>
</dbReference>
<organism evidence="1 2">
    <name type="scientific">Leptospira weilii str. 2006001855</name>
    <dbReference type="NCBI Taxonomy" id="996804"/>
    <lineage>
        <taxon>Bacteria</taxon>
        <taxon>Pseudomonadati</taxon>
        <taxon>Spirochaetota</taxon>
        <taxon>Spirochaetia</taxon>
        <taxon>Leptospirales</taxon>
        <taxon>Leptospiraceae</taxon>
        <taxon>Leptospira</taxon>
    </lineage>
</organism>
<proteinExistence type="predicted"/>
<comment type="caution">
    <text evidence="1">The sequence shown here is derived from an EMBL/GenBank/DDBJ whole genome shotgun (WGS) entry which is preliminary data.</text>
</comment>
<dbReference type="GO" id="GO:0008168">
    <property type="term" value="F:methyltransferase activity"/>
    <property type="evidence" value="ECO:0007669"/>
    <property type="project" value="UniProtKB-KW"/>
</dbReference>
<dbReference type="EMBL" id="AFJM02000073">
    <property type="protein sequence ID" value="EMM70691.1"/>
    <property type="molecule type" value="Genomic_DNA"/>
</dbReference>
<dbReference type="InterPro" id="IPR030807">
    <property type="entry name" value="Methyltran_NanM"/>
</dbReference>
<reference evidence="1 2" key="1">
    <citation type="submission" date="2013-01" db="EMBL/GenBank/DDBJ databases">
        <authorList>
            <person name="Harkins D.M."/>
            <person name="Durkin A.S."/>
            <person name="Brinkac L.M."/>
            <person name="Haft D.H."/>
            <person name="Selengut J.D."/>
            <person name="Sanka R."/>
            <person name="DePew J."/>
            <person name="Purushe J."/>
            <person name="Hospenthal D.R."/>
            <person name="Murray C.K."/>
            <person name="Pimentel G."/>
            <person name="Wasfy M."/>
            <person name="Vinetz J.M."/>
            <person name="Sutton G.G."/>
            <person name="Nierman W.C."/>
            <person name="Fouts D.E."/>
        </authorList>
    </citation>
    <scope>NUCLEOTIDE SEQUENCE [LARGE SCALE GENOMIC DNA]</scope>
    <source>
        <strain evidence="1 2">2006001855</strain>
    </source>
</reference>
<dbReference type="AlphaFoldDB" id="M6FV70"/>
<name>M6FV70_9LEPT</name>
<sequence>METIDFSKKGKIYFFGNWKFPILKNMKIDLFWNAASFQEMEPDVVSNYLSIVNESAKAIFLQQTMEGKEEAVKKGEHGVLKATTLKDYQNNLKKFKLVKIEKSLTPFGTLTGYSDSFWKRK</sequence>
<dbReference type="Proteomes" id="UP000012101">
    <property type="component" value="Unassembled WGS sequence"/>
</dbReference>
<keyword evidence="1" id="KW-0489">Methyltransferase</keyword>
<gene>
    <name evidence="1" type="ORF">LEP1GSC038_0993</name>
</gene>
<keyword evidence="1" id="KW-0808">Transferase</keyword>
<protein>
    <submittedName>
        <fullName evidence="1">Sugar O-methyltransferase domain protein</fullName>
    </submittedName>
</protein>
<evidence type="ECO:0000313" key="2">
    <source>
        <dbReference type="Proteomes" id="UP000012101"/>
    </source>
</evidence>
<evidence type="ECO:0000313" key="1">
    <source>
        <dbReference type="EMBL" id="EMM70691.1"/>
    </source>
</evidence>
<accession>M6FV70</accession>
<dbReference type="NCBIfam" id="TIGR04371">
    <property type="entry name" value="methyltran_NanM"/>
    <property type="match status" value="1"/>
</dbReference>